<sequence length="239" mass="26929">MEYSLKKANIDNLTGLWQLMGRTEWFDGLVQSVSWPYRTWLEWGQEKQYVDQHLLNRITPGYLFPVWDADADTAELESSLLANGFEMGLQQLAMVLPLKAETADTRTDTLNVCVLQNSAEVERWSLLCGQAFGYQVDAAVIEQVRQQTDVEVFWAVREGEPIATAIMYQTGNVAGVHQVGVPPEHQGQGVARALMQQLVARAQARGVKHLCLQASVAGEPLYRSLGFLPQFSIRSYRRR</sequence>
<keyword evidence="5" id="KW-1185">Reference proteome</keyword>
<dbReference type="InterPro" id="IPR016181">
    <property type="entry name" value="Acyl_CoA_acyltransferase"/>
</dbReference>
<keyword evidence="1 4" id="KW-0808">Transferase</keyword>
<evidence type="ECO:0000259" key="3">
    <source>
        <dbReference type="PROSITE" id="PS51186"/>
    </source>
</evidence>
<dbReference type="InterPro" id="IPR000182">
    <property type="entry name" value="GNAT_dom"/>
</dbReference>
<dbReference type="PROSITE" id="PS51186">
    <property type="entry name" value="GNAT"/>
    <property type="match status" value="1"/>
</dbReference>
<dbReference type="PANTHER" id="PTHR43877">
    <property type="entry name" value="AMINOALKYLPHOSPHONATE N-ACETYLTRANSFERASE-RELATED-RELATED"/>
    <property type="match status" value="1"/>
</dbReference>
<dbReference type="AlphaFoldDB" id="A0A2P8EQI3"/>
<name>A0A2P8EQI3_9GAMM</name>
<protein>
    <submittedName>
        <fullName evidence="4">Acetyltransferase (GNAT) family protein</fullName>
    </submittedName>
</protein>
<evidence type="ECO:0000313" key="4">
    <source>
        <dbReference type="EMBL" id="PSL11704.1"/>
    </source>
</evidence>
<dbReference type="InterPro" id="IPR050832">
    <property type="entry name" value="Bact_Acetyltransf"/>
</dbReference>
<dbReference type="RefSeq" id="WP_106592920.1">
    <property type="nucleotide sequence ID" value="NZ_PYGI01000023.1"/>
</dbReference>
<dbReference type="Proteomes" id="UP000242133">
    <property type="component" value="Unassembled WGS sequence"/>
</dbReference>
<gene>
    <name evidence="4" type="ORF">CLV44_12322</name>
</gene>
<dbReference type="EMBL" id="PYGI01000023">
    <property type="protein sequence ID" value="PSL11704.1"/>
    <property type="molecule type" value="Genomic_DNA"/>
</dbReference>
<dbReference type="SUPFAM" id="SSF55729">
    <property type="entry name" value="Acyl-CoA N-acyltransferases (Nat)"/>
    <property type="match status" value="1"/>
</dbReference>
<keyword evidence="2" id="KW-0012">Acyltransferase</keyword>
<organism evidence="4 5">
    <name type="scientific">Marinobacterium halophilum</name>
    <dbReference type="NCBI Taxonomy" id="267374"/>
    <lineage>
        <taxon>Bacteria</taxon>
        <taxon>Pseudomonadati</taxon>
        <taxon>Pseudomonadota</taxon>
        <taxon>Gammaproteobacteria</taxon>
        <taxon>Oceanospirillales</taxon>
        <taxon>Oceanospirillaceae</taxon>
        <taxon>Marinobacterium</taxon>
    </lineage>
</organism>
<comment type="caution">
    <text evidence="4">The sequence shown here is derived from an EMBL/GenBank/DDBJ whole genome shotgun (WGS) entry which is preliminary data.</text>
</comment>
<dbReference type="OrthoDB" id="9775804at2"/>
<dbReference type="CDD" id="cd04301">
    <property type="entry name" value="NAT_SF"/>
    <property type="match status" value="1"/>
</dbReference>
<evidence type="ECO:0000313" key="5">
    <source>
        <dbReference type="Proteomes" id="UP000242133"/>
    </source>
</evidence>
<evidence type="ECO:0000256" key="2">
    <source>
        <dbReference type="ARBA" id="ARBA00023315"/>
    </source>
</evidence>
<dbReference type="Gene3D" id="3.40.630.30">
    <property type="match status" value="1"/>
</dbReference>
<reference evidence="4 5" key="1">
    <citation type="submission" date="2018-03" db="EMBL/GenBank/DDBJ databases">
        <title>Genomic Encyclopedia of Archaeal and Bacterial Type Strains, Phase II (KMG-II): from individual species to whole genera.</title>
        <authorList>
            <person name="Goeker M."/>
        </authorList>
    </citation>
    <scope>NUCLEOTIDE SEQUENCE [LARGE SCALE GENOMIC DNA]</scope>
    <source>
        <strain evidence="4 5">DSM 17586</strain>
    </source>
</reference>
<accession>A0A2P8EQI3</accession>
<proteinExistence type="predicted"/>
<evidence type="ECO:0000256" key="1">
    <source>
        <dbReference type="ARBA" id="ARBA00022679"/>
    </source>
</evidence>
<dbReference type="Pfam" id="PF00583">
    <property type="entry name" value="Acetyltransf_1"/>
    <property type="match status" value="1"/>
</dbReference>
<dbReference type="GO" id="GO:0016747">
    <property type="term" value="F:acyltransferase activity, transferring groups other than amino-acyl groups"/>
    <property type="evidence" value="ECO:0007669"/>
    <property type="project" value="InterPro"/>
</dbReference>
<feature type="domain" description="N-acetyltransferase" evidence="3">
    <location>
        <begin position="110"/>
        <end position="239"/>
    </location>
</feature>